<dbReference type="InterPro" id="IPR050695">
    <property type="entry name" value="N-acetylmuramoyl_amidase_3"/>
</dbReference>
<keyword evidence="3" id="KW-0378">Hydrolase</keyword>
<accession>A0A423PGR5</accession>
<name>A0A423PGR5_9GAMM</name>
<sequence length="442" mass="47095">MLCLPTASAWAAQLGGVSVTTEGTTSTVRFALDAAPKFHYFSLDDPARAVIDLEATHIGDVAPVGRHPGLTGVRLARHGDGSTRAVIDLAGGAHLAGVSAAGHDLVARIDTGQAAAKNDAPSRPSAPTPAPADDSTDTPVRQNKEPEALYTAARVNGPVVVVIDPGHGGHDSGTRGANGLMEKTVALSIAKKLYAKLKTTASVHPVLTRTDDRFIGLRERVHIAQENHANLFVSIHQNAYPDDHRVDGGTCYVLSQHGASDSKAAQLAQFENSADRRVAGVEFSDTDPTLNAVLTDLYQNASIDDADSLAHDIIGQFSRVGPIYRRTPPRANFAVLRDPMIPSVLCETAFLSNPAQARRLKSDAFRDQLATAMFNGIMAYFKEHPPERMAPTGGSLYTVKSGDTLSQIAARQNISVDTLMSINHLHDRTLVAGQKLELPHGR</sequence>
<gene>
    <name evidence="6" type="ORF">SAJA_13680</name>
</gene>
<dbReference type="Pfam" id="PF01476">
    <property type="entry name" value="LysM"/>
    <property type="match status" value="1"/>
</dbReference>
<dbReference type="Gene3D" id="3.10.350.10">
    <property type="entry name" value="LysM domain"/>
    <property type="match status" value="1"/>
</dbReference>
<evidence type="ECO:0000256" key="1">
    <source>
        <dbReference type="ARBA" id="ARBA00001561"/>
    </source>
</evidence>
<dbReference type="GO" id="GO:0030288">
    <property type="term" value="C:outer membrane-bounded periplasmic space"/>
    <property type="evidence" value="ECO:0007669"/>
    <property type="project" value="TreeGrafter"/>
</dbReference>
<dbReference type="SUPFAM" id="SSF53187">
    <property type="entry name" value="Zn-dependent exopeptidases"/>
    <property type="match status" value="1"/>
</dbReference>
<dbReference type="FunCoup" id="A0A423PGR5">
    <property type="interactions" value="142"/>
</dbReference>
<dbReference type="Proteomes" id="UP000285310">
    <property type="component" value="Unassembled WGS sequence"/>
</dbReference>
<dbReference type="SUPFAM" id="SSF54106">
    <property type="entry name" value="LysM domain"/>
    <property type="match status" value="1"/>
</dbReference>
<evidence type="ECO:0000313" key="6">
    <source>
        <dbReference type="EMBL" id="ROO24849.1"/>
    </source>
</evidence>
<dbReference type="CDD" id="cd02696">
    <property type="entry name" value="MurNAc-LAA"/>
    <property type="match status" value="1"/>
</dbReference>
<dbReference type="GO" id="GO:0008745">
    <property type="term" value="F:N-acetylmuramoyl-L-alanine amidase activity"/>
    <property type="evidence" value="ECO:0007669"/>
    <property type="project" value="UniProtKB-EC"/>
</dbReference>
<dbReference type="GO" id="GO:0009253">
    <property type="term" value="P:peptidoglycan catabolic process"/>
    <property type="evidence" value="ECO:0007669"/>
    <property type="project" value="InterPro"/>
</dbReference>
<evidence type="ECO:0000256" key="3">
    <source>
        <dbReference type="ARBA" id="ARBA00022801"/>
    </source>
</evidence>
<feature type="region of interest" description="Disordered" evidence="4">
    <location>
        <begin position="113"/>
        <end position="141"/>
    </location>
</feature>
<keyword evidence="7" id="KW-1185">Reference proteome</keyword>
<evidence type="ECO:0000259" key="5">
    <source>
        <dbReference type="PROSITE" id="PS51782"/>
    </source>
</evidence>
<dbReference type="Gene3D" id="2.60.40.3500">
    <property type="match status" value="1"/>
</dbReference>
<dbReference type="PANTHER" id="PTHR30404">
    <property type="entry name" value="N-ACETYLMURAMOYL-L-ALANINE AMIDASE"/>
    <property type="match status" value="1"/>
</dbReference>
<dbReference type="SMART" id="SM00646">
    <property type="entry name" value="Ami_3"/>
    <property type="match status" value="1"/>
</dbReference>
<dbReference type="SMART" id="SM00257">
    <property type="entry name" value="LysM"/>
    <property type="match status" value="1"/>
</dbReference>
<dbReference type="EMBL" id="AYKG01000056">
    <property type="protein sequence ID" value="ROO24849.1"/>
    <property type="molecule type" value="Genomic_DNA"/>
</dbReference>
<evidence type="ECO:0000313" key="7">
    <source>
        <dbReference type="Proteomes" id="UP000285310"/>
    </source>
</evidence>
<dbReference type="Pfam" id="PF01520">
    <property type="entry name" value="Amidase_3"/>
    <property type="match status" value="1"/>
</dbReference>
<comment type="caution">
    <text evidence="6">The sequence shown here is derived from an EMBL/GenBank/DDBJ whole genome shotgun (WGS) entry which is preliminary data.</text>
</comment>
<dbReference type="Pfam" id="PF11741">
    <property type="entry name" value="AMIN"/>
    <property type="match status" value="1"/>
</dbReference>
<dbReference type="PROSITE" id="PS51782">
    <property type="entry name" value="LYSM"/>
    <property type="match status" value="1"/>
</dbReference>
<feature type="domain" description="LysM" evidence="5">
    <location>
        <begin position="395"/>
        <end position="438"/>
    </location>
</feature>
<dbReference type="InterPro" id="IPR021731">
    <property type="entry name" value="AMIN_dom"/>
</dbReference>
<dbReference type="EC" id="3.5.1.28" evidence="2"/>
<dbReference type="InParanoid" id="A0A423PGR5"/>
<reference evidence="6 7" key="1">
    <citation type="submission" date="2013-10" db="EMBL/GenBank/DDBJ databases">
        <title>Salinisphaera japonica YTM-1 Genome Sequencing.</title>
        <authorList>
            <person name="Lai Q."/>
            <person name="Li C."/>
            <person name="Shao Z."/>
        </authorList>
    </citation>
    <scope>NUCLEOTIDE SEQUENCE [LARGE SCALE GENOMIC DNA]</scope>
    <source>
        <strain evidence="6 7">YTM-1</strain>
    </source>
</reference>
<dbReference type="InterPro" id="IPR036779">
    <property type="entry name" value="LysM_dom_sf"/>
</dbReference>
<evidence type="ECO:0000256" key="2">
    <source>
        <dbReference type="ARBA" id="ARBA00011901"/>
    </source>
</evidence>
<dbReference type="Gene3D" id="3.40.630.40">
    <property type="entry name" value="Zn-dependent exopeptidases"/>
    <property type="match status" value="1"/>
</dbReference>
<dbReference type="InterPro" id="IPR002508">
    <property type="entry name" value="MurNAc-LAA_cat"/>
</dbReference>
<dbReference type="CDD" id="cd00118">
    <property type="entry name" value="LysM"/>
    <property type="match status" value="1"/>
</dbReference>
<proteinExistence type="predicted"/>
<dbReference type="AlphaFoldDB" id="A0A423PGR5"/>
<protein>
    <recommendedName>
        <fullName evidence="2">N-acetylmuramoyl-L-alanine amidase</fullName>
        <ecNumber evidence="2">3.5.1.28</ecNumber>
    </recommendedName>
</protein>
<organism evidence="6 7">
    <name type="scientific">Salinisphaera japonica YTM-1</name>
    <dbReference type="NCBI Taxonomy" id="1209778"/>
    <lineage>
        <taxon>Bacteria</taxon>
        <taxon>Pseudomonadati</taxon>
        <taxon>Pseudomonadota</taxon>
        <taxon>Gammaproteobacteria</taxon>
        <taxon>Salinisphaerales</taxon>
        <taxon>Salinisphaeraceae</taxon>
        <taxon>Salinisphaera</taxon>
    </lineage>
</organism>
<dbReference type="PANTHER" id="PTHR30404:SF0">
    <property type="entry name" value="N-ACETYLMURAMOYL-L-ALANINE AMIDASE AMIC"/>
    <property type="match status" value="1"/>
</dbReference>
<evidence type="ECO:0000256" key="4">
    <source>
        <dbReference type="SAM" id="MobiDB-lite"/>
    </source>
</evidence>
<dbReference type="InterPro" id="IPR018392">
    <property type="entry name" value="LysM"/>
</dbReference>
<comment type="catalytic activity">
    <reaction evidence="1">
        <text>Hydrolyzes the link between N-acetylmuramoyl residues and L-amino acid residues in certain cell-wall glycopeptides.</text>
        <dbReference type="EC" id="3.5.1.28"/>
    </reaction>
</comment>